<name>A0A2N0BEH3_9LEPT</name>
<protein>
    <submittedName>
        <fullName evidence="2">Uncharacterized protein</fullName>
    </submittedName>
</protein>
<reference evidence="2" key="1">
    <citation type="submission" date="2017-07" db="EMBL/GenBank/DDBJ databases">
        <title>Leptospira spp. isolated from tropical soils.</title>
        <authorList>
            <person name="Thibeaux R."/>
            <person name="Iraola G."/>
            <person name="Ferres I."/>
            <person name="Bierque E."/>
            <person name="Girault D."/>
            <person name="Soupe-Gilbert M.-E."/>
            <person name="Picardeau M."/>
            <person name="Goarant C."/>
        </authorList>
    </citation>
    <scope>NUCLEOTIDE SEQUENCE [LARGE SCALE GENOMIC DNA]</scope>
    <source>
        <strain evidence="2">ATI7-C-A5</strain>
    </source>
</reference>
<organism evidence="2">
    <name type="scientific">Leptospira ellisii</name>
    <dbReference type="NCBI Taxonomy" id="2023197"/>
    <lineage>
        <taxon>Bacteria</taxon>
        <taxon>Pseudomonadati</taxon>
        <taxon>Spirochaetota</taxon>
        <taxon>Spirochaetia</taxon>
        <taxon>Leptospirales</taxon>
        <taxon>Leptospiraceae</taxon>
        <taxon>Leptospira</taxon>
    </lineage>
</organism>
<proteinExistence type="predicted"/>
<evidence type="ECO:0000313" key="2">
    <source>
        <dbReference type="EMBL" id="PJZ94917.1"/>
    </source>
</evidence>
<gene>
    <name evidence="2" type="ORF">CH379_00110</name>
</gene>
<accession>A0A2N0BI21</accession>
<accession>A0A2N0BEH3</accession>
<evidence type="ECO:0000256" key="1">
    <source>
        <dbReference type="SAM" id="MobiDB-lite"/>
    </source>
</evidence>
<dbReference type="EMBL" id="NPEF01000001">
    <property type="protein sequence ID" value="PJZ94917.1"/>
    <property type="molecule type" value="Genomic_DNA"/>
</dbReference>
<feature type="region of interest" description="Disordered" evidence="1">
    <location>
        <begin position="16"/>
        <end position="40"/>
    </location>
</feature>
<comment type="caution">
    <text evidence="2">The sequence shown here is derived from an EMBL/GenBank/DDBJ whole genome shotgun (WGS) entry which is preliminary data.</text>
</comment>
<feature type="region of interest" description="Disordered" evidence="1">
    <location>
        <begin position="58"/>
        <end position="77"/>
    </location>
</feature>
<dbReference type="AlphaFoldDB" id="A0A2N0BEH3"/>
<sequence>MDFPKNRLRSFYLFSKGRPVKKKNPEPSPAKGSGSRFERKRANVVICNNSSANCNRLFRDPKHDPGKFRQEHKNKTV</sequence>